<dbReference type="NCBIfam" id="NF040897">
    <property type="entry name" value="SPJ_0845_Nterm"/>
    <property type="match status" value="1"/>
</dbReference>
<dbReference type="AlphaFoldDB" id="A0AAJ2IT23"/>
<feature type="region of interest" description="Disordered" evidence="1">
    <location>
        <begin position="26"/>
        <end position="67"/>
    </location>
</feature>
<dbReference type="InterPro" id="IPR047909">
    <property type="entry name" value="SPJ_0845-like_N"/>
</dbReference>
<dbReference type="EMBL" id="JARPXR010000003">
    <property type="protein sequence ID" value="MDT2583062.1"/>
    <property type="molecule type" value="Genomic_DNA"/>
</dbReference>
<proteinExistence type="predicted"/>
<dbReference type="Proteomes" id="UP001262817">
    <property type="component" value="Unassembled WGS sequence"/>
</dbReference>
<organism evidence="2 3">
    <name type="scientific">Lactococcus petauri</name>
    <dbReference type="NCBI Taxonomy" id="1940789"/>
    <lineage>
        <taxon>Bacteria</taxon>
        <taxon>Bacillati</taxon>
        <taxon>Bacillota</taxon>
        <taxon>Bacilli</taxon>
        <taxon>Lactobacillales</taxon>
        <taxon>Streptococcaceae</taxon>
        <taxon>Lactococcus</taxon>
    </lineage>
</organism>
<comment type="caution">
    <text evidence="2">The sequence shown here is derived from an EMBL/GenBank/DDBJ whole genome shotgun (WGS) entry which is preliminary data.</text>
</comment>
<feature type="compositionally biased region" description="Basic and acidic residues" evidence="1">
    <location>
        <begin position="33"/>
        <end position="67"/>
    </location>
</feature>
<gene>
    <name evidence="2" type="ORF">P7D17_02875</name>
</gene>
<evidence type="ECO:0000313" key="3">
    <source>
        <dbReference type="Proteomes" id="UP001262817"/>
    </source>
</evidence>
<evidence type="ECO:0000313" key="2">
    <source>
        <dbReference type="EMBL" id="MDT2583062.1"/>
    </source>
</evidence>
<protein>
    <submittedName>
        <fullName evidence="2">SPJ_0845 family protein</fullName>
    </submittedName>
</protein>
<name>A0AAJ2IT23_9LACT</name>
<sequence>MIRSNIDMGLTFRKRDDFDKMMDDLGVSTGNLDTDKATAKTEKQEDPFAKFLEPKESSKSETDNSGK</sequence>
<evidence type="ECO:0000256" key="1">
    <source>
        <dbReference type="SAM" id="MobiDB-lite"/>
    </source>
</evidence>
<reference evidence="2" key="1">
    <citation type="submission" date="2023-03" db="EMBL/GenBank/DDBJ databases">
        <authorList>
            <person name="Shen W."/>
            <person name="Cai J."/>
        </authorList>
    </citation>
    <scope>NUCLEOTIDE SEQUENCE</scope>
    <source>
        <strain evidence="2">P86-2</strain>
    </source>
</reference>
<accession>A0AAJ2IT23</accession>